<keyword evidence="3" id="KW-1185">Reference proteome</keyword>
<feature type="region of interest" description="Disordered" evidence="1">
    <location>
        <begin position="28"/>
        <end position="79"/>
    </location>
</feature>
<dbReference type="AlphaFoldDB" id="A0AAV7WAY6"/>
<protein>
    <submittedName>
        <fullName evidence="2">Uncharacterized protein</fullName>
    </submittedName>
</protein>
<dbReference type="EMBL" id="JANPWB010000002">
    <property type="protein sequence ID" value="KAJ1210171.1"/>
    <property type="molecule type" value="Genomic_DNA"/>
</dbReference>
<reference evidence="2" key="1">
    <citation type="journal article" date="2022" name="bioRxiv">
        <title>Sequencing and chromosome-scale assembly of the giantPleurodeles waltlgenome.</title>
        <authorList>
            <person name="Brown T."/>
            <person name="Elewa A."/>
            <person name="Iarovenko S."/>
            <person name="Subramanian E."/>
            <person name="Araus A.J."/>
            <person name="Petzold A."/>
            <person name="Susuki M."/>
            <person name="Suzuki K.-i.T."/>
            <person name="Hayashi T."/>
            <person name="Toyoda A."/>
            <person name="Oliveira C."/>
            <person name="Osipova E."/>
            <person name="Leigh N.D."/>
            <person name="Simon A."/>
            <person name="Yun M.H."/>
        </authorList>
    </citation>
    <scope>NUCLEOTIDE SEQUENCE</scope>
    <source>
        <strain evidence="2">20211129_DDA</strain>
        <tissue evidence="2">Liver</tissue>
    </source>
</reference>
<proteinExistence type="predicted"/>
<evidence type="ECO:0000313" key="3">
    <source>
        <dbReference type="Proteomes" id="UP001066276"/>
    </source>
</evidence>
<gene>
    <name evidence="2" type="ORF">NDU88_005539</name>
</gene>
<name>A0AAV7WAY6_PLEWA</name>
<organism evidence="2 3">
    <name type="scientific">Pleurodeles waltl</name>
    <name type="common">Iberian ribbed newt</name>
    <dbReference type="NCBI Taxonomy" id="8319"/>
    <lineage>
        <taxon>Eukaryota</taxon>
        <taxon>Metazoa</taxon>
        <taxon>Chordata</taxon>
        <taxon>Craniata</taxon>
        <taxon>Vertebrata</taxon>
        <taxon>Euteleostomi</taxon>
        <taxon>Amphibia</taxon>
        <taxon>Batrachia</taxon>
        <taxon>Caudata</taxon>
        <taxon>Salamandroidea</taxon>
        <taxon>Salamandridae</taxon>
        <taxon>Pleurodelinae</taxon>
        <taxon>Pleurodeles</taxon>
    </lineage>
</organism>
<evidence type="ECO:0000256" key="1">
    <source>
        <dbReference type="SAM" id="MobiDB-lite"/>
    </source>
</evidence>
<accession>A0AAV7WAY6</accession>
<sequence>MGAWLSRPAWWPCLVELRGLPANQVILPDHAAPEDPAGRGSVEGVRDAKGSLPTRGGGQQNRRDAPVMGPSDLKMAGAA</sequence>
<comment type="caution">
    <text evidence="2">The sequence shown here is derived from an EMBL/GenBank/DDBJ whole genome shotgun (WGS) entry which is preliminary data.</text>
</comment>
<dbReference type="Proteomes" id="UP001066276">
    <property type="component" value="Chromosome 1_2"/>
</dbReference>
<evidence type="ECO:0000313" key="2">
    <source>
        <dbReference type="EMBL" id="KAJ1210171.1"/>
    </source>
</evidence>